<name>A0ABW2QIV2_9BURK</name>
<dbReference type="EMBL" id="JBHTCA010000006">
    <property type="protein sequence ID" value="MFC7409361.1"/>
    <property type="molecule type" value="Genomic_DNA"/>
</dbReference>
<keyword evidence="1" id="KW-0175">Coiled coil</keyword>
<feature type="coiled-coil region" evidence="1">
    <location>
        <begin position="155"/>
        <end position="203"/>
    </location>
</feature>
<dbReference type="SUPFAM" id="SSF111369">
    <property type="entry name" value="HlyD-like secretion proteins"/>
    <property type="match status" value="1"/>
</dbReference>
<organism evidence="2 3">
    <name type="scientific">Hydrogenophaga atypica</name>
    <dbReference type="NCBI Taxonomy" id="249409"/>
    <lineage>
        <taxon>Bacteria</taxon>
        <taxon>Pseudomonadati</taxon>
        <taxon>Pseudomonadota</taxon>
        <taxon>Betaproteobacteria</taxon>
        <taxon>Burkholderiales</taxon>
        <taxon>Comamonadaceae</taxon>
        <taxon>Hydrogenophaga</taxon>
    </lineage>
</organism>
<dbReference type="RefSeq" id="WP_382222957.1">
    <property type="nucleotide sequence ID" value="NZ_JBHTCA010000006.1"/>
</dbReference>
<dbReference type="Gene3D" id="2.40.30.170">
    <property type="match status" value="1"/>
</dbReference>
<keyword evidence="3" id="KW-1185">Reference proteome</keyword>
<protein>
    <submittedName>
        <fullName evidence="2">Efflux RND transporter periplasmic adaptor subunit</fullName>
    </submittedName>
</protein>
<dbReference type="Gene3D" id="2.40.420.20">
    <property type="match status" value="1"/>
</dbReference>
<dbReference type="PANTHER" id="PTHR30469">
    <property type="entry name" value="MULTIDRUG RESISTANCE PROTEIN MDTA"/>
    <property type="match status" value="1"/>
</dbReference>
<evidence type="ECO:0000313" key="3">
    <source>
        <dbReference type="Proteomes" id="UP001596501"/>
    </source>
</evidence>
<evidence type="ECO:0000256" key="1">
    <source>
        <dbReference type="SAM" id="Coils"/>
    </source>
</evidence>
<dbReference type="Proteomes" id="UP001596501">
    <property type="component" value="Unassembled WGS sequence"/>
</dbReference>
<evidence type="ECO:0000313" key="2">
    <source>
        <dbReference type="EMBL" id="MFC7409361.1"/>
    </source>
</evidence>
<dbReference type="Gene3D" id="2.40.50.100">
    <property type="match status" value="1"/>
</dbReference>
<dbReference type="Gene3D" id="1.10.287.470">
    <property type="entry name" value="Helix hairpin bin"/>
    <property type="match status" value="1"/>
</dbReference>
<dbReference type="PANTHER" id="PTHR30469:SF15">
    <property type="entry name" value="HLYD FAMILY OF SECRETION PROTEINS"/>
    <property type="match status" value="1"/>
</dbReference>
<sequence>MKPSLWKKRLLPALAGVLLLGAVGWVATRTGPLAPTQVTVGQVDEGSVSPQRFGIGTVEAQRSWSIGPTATARLRSLAVDVGDRVQAGQVLAEMDQVDLDERLRALDASVARAASQQQGASALAIDATARLALARANHQRNLELARQQFISAGALEGREQELRSAQAALATAEANVQANQQDAQRLRAERAGLQEQRERLRLRAPADAVVVAREGEAGVTVVGGQPVFKLIDPASLWLRVRIDQGQSAGLDVGTPARVVLRSQPQQAHAGRVARLEWLADSVTEERLIQVAFDAVPAGASIGEMAEVTLLLPATPAGQRVPSASVQSWQGHSGVWRLHGGQAQFVPVRVLARGADGQVLLQAADTALPLAKGDLVVVHSQRALAPDARIRTVDSLVTSQSQP</sequence>
<reference evidence="3" key="1">
    <citation type="journal article" date="2019" name="Int. J. Syst. Evol. Microbiol.">
        <title>The Global Catalogue of Microorganisms (GCM) 10K type strain sequencing project: providing services to taxonomists for standard genome sequencing and annotation.</title>
        <authorList>
            <consortium name="The Broad Institute Genomics Platform"/>
            <consortium name="The Broad Institute Genome Sequencing Center for Infectious Disease"/>
            <person name="Wu L."/>
            <person name="Ma J."/>
        </authorList>
    </citation>
    <scope>NUCLEOTIDE SEQUENCE [LARGE SCALE GENOMIC DNA]</scope>
    <source>
        <strain evidence="3">CGMCC 1.12371</strain>
    </source>
</reference>
<gene>
    <name evidence="2" type="ORF">ACFQPB_10855</name>
</gene>
<accession>A0ABW2QIV2</accession>
<comment type="caution">
    <text evidence="2">The sequence shown here is derived from an EMBL/GenBank/DDBJ whole genome shotgun (WGS) entry which is preliminary data.</text>
</comment>
<proteinExistence type="predicted"/>